<feature type="region of interest" description="Disordered" evidence="2">
    <location>
        <begin position="1625"/>
        <end position="1668"/>
    </location>
</feature>
<dbReference type="PANTHER" id="PTHR21529">
    <property type="entry name" value="MAMMARY TURMOR VIRUS RECEPTOR HOMOLOG 1, 2 MTVR1, 2"/>
    <property type="match status" value="1"/>
</dbReference>
<dbReference type="OrthoDB" id="3156807at2759"/>
<proteinExistence type="predicted"/>
<dbReference type="PANTHER" id="PTHR21529:SF4">
    <property type="entry name" value="TPR AND ANKYRIN REPEAT-CONTAINING PROTEIN 1"/>
    <property type="match status" value="1"/>
</dbReference>
<name>A0A9W9YYD0_9CNID</name>
<dbReference type="Gene3D" id="1.25.40.10">
    <property type="entry name" value="Tetratricopeptide repeat domain"/>
    <property type="match status" value="3"/>
</dbReference>
<evidence type="ECO:0000313" key="3">
    <source>
        <dbReference type="EMBL" id="KAJ7371762.1"/>
    </source>
</evidence>
<evidence type="ECO:0000313" key="4">
    <source>
        <dbReference type="Proteomes" id="UP001163046"/>
    </source>
</evidence>
<evidence type="ECO:0000256" key="1">
    <source>
        <dbReference type="PROSITE-ProRule" id="PRU00339"/>
    </source>
</evidence>
<evidence type="ECO:0000256" key="2">
    <source>
        <dbReference type="SAM" id="MobiDB-lite"/>
    </source>
</evidence>
<keyword evidence="4" id="KW-1185">Reference proteome</keyword>
<sequence length="2046" mass="230995">MRSIKDFNLAILLHPEDGSKMKFNRSVQSHQATAYFKLNLYQKAVELGEESVKSNPFYRSKDLKATDIDTNTWEASTQDRTTWGQMVQSGQISLATAPSRGETGSQTDQTDQLQSLSVSVGLYSHNRRCSSVTDLDDNQGFEEAERWKVRGNQFSKDARSVDLAIACYSLALNFTPANEKFLKATILSNRSMMYKKQDKVDEALKDAQECVNSKPDWHKAQYRLGSSLYARKKYSEALKPFSKSLKLQLMLNDSTSSENDKVDTLTQILSVALKVPDLKTFISILLEHKANANPPKGSKNPVDVAIELEKFDLVSLLMDRREKSGADVKTGTSKPLKKTFRTDGLEAVRRGEDSRAIELLQLSLKHDGATVDEQREMLQLLCELYFKQKSFNDCLCTGRKLKDTYKGEKNETKATQWKKWGNELHKESKYDLMAEYYTLALEFTPPSKSETVTALLSNRCLALINLKKFNEALADAEKCTKIRPKWFRGHSRLGTCLLHLKRNKDALQAFCKAHTCALNDKEKQATAQEVISTAMNIEGGESQITCPLSPQVLQFLVKGACEKNEWKKLRFLYLGTAASKTSRGLATECDASCVPLDLLIESDVNDLHKLVTVLLEHGASPTGLRGCAKAPLLAAMETMKFPLAVTLLKNNADPSCIVGHGVFINREGQPKQWLQLGRKALDAKDNKKATMLLNMSLYLSDSSTEQAILPQVHHALAEVHFNLNEHERSIDSGKECFKLRPIKSEEEANRWKDRAAHAFKSSNYNVCIDYVNLALKYTPADSKQTFSLLLCQRSEASQRLGDCEHGLDDAKNAAMMNPGMLEGYLNQLYCFKELKRERDAMQVINECLKRTSDDNLMYGLLSDALDMAVNLQEATSALTAPVPKDLLTKLTSNVIKKRDWRKLRVLYLGGGGPTSQPVGDGGLATGISASSVPLGEIICSTVPERLRLISALLKYGASANAIEGSDIIPLDEATTLQNLPLVEMLVHNGANSCVVGKDGEPIIHQALRIGLQNAAEGEDLSGDSDVQLTQEVTSTSAKDIKVSKIEDKQQLRLQMRENVASLIDALSLLTTFVSVDANEEHDDNEIFNEPPGVSHVTENYDGGLKDEIVLQTTEEDDGDIDDSDIGGDHDAEAEIDSKSPFEDLPWEVDCTDRVWKVMRSKKVDNCMRGRIIDKIRMLANGRWNKTLCKRLEGEAKKKGIQLYESKLTKGQRIIWEKTIAFSGRCSQNPEFRLNMGNPEGRIYSDIIRVWDIVLDHDKLQRSIEHIVKSHDRGMDCIIKKKLKGITVEARSDNTSSSECLPNKYAEIADLEQRNNQLVTKDVPKKSIDLSQMFFPPASANEQEYHILKFYSFNTAMVKTVLESDTSSKIDFPFKITELEHAIVNLRPDPPIPIILLGRSGTGKTTCCLYRLWDNFQRYWESAVTAGPHIPRYVAPADATRCGDEEEDLTNTTEQGSDQGACSQDRTTMGSECQQFDVCEDSGVSSAAQDDDQINTYLSSYSHLPEEEKQCEENIPEDMSQPQMYEHLHQVFITKNTVLCSEVEKNFKELCHACPAAEHRLQFEDQPIPTKIQDVSEEAWPLFVNSQNWLMMLDASLPGETFFKRAADGSLRRKIAGWGEEHRHLQFIPATESDDESDNEEAEDEEVTGTEKGNEVPKERKKELTKEERDPRREITYQFFQTEIWPKMKKSSKEKIEYHPTLVWTEIRSFIKGSAEALLCENGVLSLEDYESLGRKKAPNFSADRKVVYDLFRVYQRVHSSDRMFDEADLVFNIHRRLQSILAPEWSVHQFYVDETQDFTQAELSILIRCCRFPNDLFFTGDTAQSIMRGIAFRFDDLKSLFHHAMKAAGINEDHHNSIRVPKKLYQLTHNYRSHAGILRLASSVVDLLLHYFVDSFDKLERDEGLFDGPKPVILESCSPTDLAMILQGNQRQSSRIEFGAHQVVLVASNEARETMPDELKQGLVMTIYEAKGLEFDDVLIYNFFKDSQVNGRKLFKNYLFYYSIITPSQIIKGNVYNMGRVVYRYQRPQIHSPGVHTNQTGQTYST</sequence>
<keyword evidence="1" id="KW-0802">TPR repeat</keyword>
<gene>
    <name evidence="3" type="primary">TRANK1_8</name>
    <name evidence="3" type="ORF">OS493_023100</name>
</gene>
<dbReference type="PROSITE" id="PS50005">
    <property type="entry name" value="TPR"/>
    <property type="match status" value="1"/>
</dbReference>
<dbReference type="Gene3D" id="1.25.40.20">
    <property type="entry name" value="Ankyrin repeat-containing domain"/>
    <property type="match status" value="1"/>
</dbReference>
<dbReference type="InterPro" id="IPR019734">
    <property type="entry name" value="TPR_rpt"/>
</dbReference>
<dbReference type="Proteomes" id="UP001163046">
    <property type="component" value="Unassembled WGS sequence"/>
</dbReference>
<dbReference type="Gene3D" id="3.40.50.300">
    <property type="entry name" value="P-loop containing nucleotide triphosphate hydrolases"/>
    <property type="match status" value="1"/>
</dbReference>
<dbReference type="SMART" id="SM00028">
    <property type="entry name" value="TPR"/>
    <property type="match status" value="11"/>
</dbReference>
<dbReference type="SUPFAM" id="SSF48403">
    <property type="entry name" value="Ankyrin repeat"/>
    <property type="match status" value="1"/>
</dbReference>
<dbReference type="InterPro" id="IPR036770">
    <property type="entry name" value="Ankyrin_rpt-contain_sf"/>
</dbReference>
<dbReference type="InterPro" id="IPR027417">
    <property type="entry name" value="P-loop_NTPase"/>
</dbReference>
<dbReference type="SUPFAM" id="SSF48452">
    <property type="entry name" value="TPR-like"/>
    <property type="match status" value="2"/>
</dbReference>
<dbReference type="EMBL" id="MU826842">
    <property type="protein sequence ID" value="KAJ7371762.1"/>
    <property type="molecule type" value="Genomic_DNA"/>
</dbReference>
<feature type="compositionally biased region" description="Basic and acidic residues" evidence="2">
    <location>
        <begin position="1651"/>
        <end position="1668"/>
    </location>
</feature>
<accession>A0A9W9YYD0</accession>
<comment type="caution">
    <text evidence="3">The sequence shown here is derived from an EMBL/GenBank/DDBJ whole genome shotgun (WGS) entry which is preliminary data.</text>
</comment>
<feature type="repeat" description="TPR" evidence="1">
    <location>
        <begin position="218"/>
        <end position="251"/>
    </location>
</feature>
<feature type="compositionally biased region" description="Acidic residues" evidence="2">
    <location>
        <begin position="1631"/>
        <end position="1647"/>
    </location>
</feature>
<dbReference type="InterPro" id="IPR039904">
    <property type="entry name" value="TRANK1"/>
</dbReference>
<reference evidence="3" key="1">
    <citation type="submission" date="2023-01" db="EMBL/GenBank/DDBJ databases">
        <title>Genome assembly of the deep-sea coral Lophelia pertusa.</title>
        <authorList>
            <person name="Herrera S."/>
            <person name="Cordes E."/>
        </authorList>
    </citation>
    <scope>NUCLEOTIDE SEQUENCE</scope>
    <source>
        <strain evidence="3">USNM1676648</strain>
        <tissue evidence="3">Polyp</tissue>
    </source>
</reference>
<protein>
    <submittedName>
        <fullName evidence="3">TPR and ankyrin repeat-containing protein 1</fullName>
    </submittedName>
</protein>
<organism evidence="3 4">
    <name type="scientific">Desmophyllum pertusum</name>
    <dbReference type="NCBI Taxonomy" id="174260"/>
    <lineage>
        <taxon>Eukaryota</taxon>
        <taxon>Metazoa</taxon>
        <taxon>Cnidaria</taxon>
        <taxon>Anthozoa</taxon>
        <taxon>Hexacorallia</taxon>
        <taxon>Scleractinia</taxon>
        <taxon>Caryophylliina</taxon>
        <taxon>Caryophylliidae</taxon>
        <taxon>Desmophyllum</taxon>
    </lineage>
</organism>
<dbReference type="InterPro" id="IPR011990">
    <property type="entry name" value="TPR-like_helical_dom_sf"/>
</dbReference>
<dbReference type="SUPFAM" id="SSF52540">
    <property type="entry name" value="P-loop containing nucleoside triphosphate hydrolases"/>
    <property type="match status" value="1"/>
</dbReference>